<organism evidence="3 4">
    <name type="scientific">Lepraria finkii</name>
    <dbReference type="NCBI Taxonomy" id="1340010"/>
    <lineage>
        <taxon>Eukaryota</taxon>
        <taxon>Fungi</taxon>
        <taxon>Dikarya</taxon>
        <taxon>Ascomycota</taxon>
        <taxon>Pezizomycotina</taxon>
        <taxon>Lecanoromycetes</taxon>
        <taxon>OSLEUM clade</taxon>
        <taxon>Lecanoromycetidae</taxon>
        <taxon>Lecanorales</taxon>
        <taxon>Lecanorineae</taxon>
        <taxon>Stereocaulaceae</taxon>
        <taxon>Lepraria</taxon>
    </lineage>
</organism>
<dbReference type="InterPro" id="IPR029044">
    <property type="entry name" value="Nucleotide-diphossugar_trans"/>
</dbReference>
<dbReference type="InterPro" id="IPR007577">
    <property type="entry name" value="GlycoTrfase_DXD_sugar-bd_CS"/>
</dbReference>
<evidence type="ECO:0000313" key="3">
    <source>
        <dbReference type="EMBL" id="KAL2055173.1"/>
    </source>
</evidence>
<dbReference type="Proteomes" id="UP001590951">
    <property type="component" value="Unassembled WGS sequence"/>
</dbReference>
<reference evidence="3 4" key="1">
    <citation type="submission" date="2024-09" db="EMBL/GenBank/DDBJ databases">
        <title>Rethinking Asexuality: The Enigmatic Case of Functional Sexual Genes in Lepraria (Stereocaulaceae).</title>
        <authorList>
            <person name="Doellman M."/>
            <person name="Sun Y."/>
            <person name="Barcenas-Pena A."/>
            <person name="Lumbsch H.T."/>
            <person name="Grewe F."/>
        </authorList>
    </citation>
    <scope>NUCLEOTIDE SEQUENCE [LARGE SCALE GENOMIC DNA]</scope>
    <source>
        <strain evidence="3 4">Grewe 0041</strain>
    </source>
</reference>
<comment type="caution">
    <text evidence="3">The sequence shown here is derived from an EMBL/GenBank/DDBJ whole genome shotgun (WGS) entry which is preliminary data.</text>
</comment>
<dbReference type="Pfam" id="PF04488">
    <property type="entry name" value="Gly_transf_sug"/>
    <property type="match status" value="1"/>
</dbReference>
<evidence type="ECO:0000256" key="2">
    <source>
        <dbReference type="ARBA" id="ARBA00022679"/>
    </source>
</evidence>
<protein>
    <recommendedName>
        <fullName evidence="5">Glycosyltransferase family 32 protein</fullName>
    </recommendedName>
</protein>
<proteinExistence type="inferred from homology"/>
<dbReference type="Gene3D" id="3.90.550.20">
    <property type="match status" value="1"/>
</dbReference>
<evidence type="ECO:0000313" key="4">
    <source>
        <dbReference type="Proteomes" id="UP001590951"/>
    </source>
</evidence>
<dbReference type="PANTHER" id="PTHR32385:SF23">
    <property type="entry name" value="NUCLEOTIDE-DIPHOSPHO-SUGAR TRANSFERASE"/>
    <property type="match status" value="1"/>
</dbReference>
<dbReference type="InterPro" id="IPR051706">
    <property type="entry name" value="Glycosyltransferase_domain"/>
</dbReference>
<gene>
    <name evidence="3" type="ORF">ABVK25_004511</name>
</gene>
<comment type="similarity">
    <text evidence="1">Belongs to the glycosyltransferase 32 family.</text>
</comment>
<keyword evidence="2" id="KW-0808">Transferase</keyword>
<evidence type="ECO:0000256" key="1">
    <source>
        <dbReference type="ARBA" id="ARBA00009003"/>
    </source>
</evidence>
<dbReference type="SUPFAM" id="SSF53448">
    <property type="entry name" value="Nucleotide-diphospho-sugar transferases"/>
    <property type="match status" value="1"/>
</dbReference>
<keyword evidence="4" id="KW-1185">Reference proteome</keyword>
<accession>A0ABR4BCL3</accession>
<feature type="non-terminal residue" evidence="3">
    <location>
        <position position="252"/>
    </location>
</feature>
<dbReference type="EMBL" id="JBHFEH010000012">
    <property type="protein sequence ID" value="KAL2055173.1"/>
    <property type="molecule type" value="Genomic_DNA"/>
</dbReference>
<name>A0ABR4BCL3_9LECA</name>
<evidence type="ECO:0008006" key="5">
    <source>
        <dbReference type="Google" id="ProtNLM"/>
    </source>
</evidence>
<dbReference type="PANTHER" id="PTHR32385">
    <property type="entry name" value="MANNOSYL PHOSPHORYLINOSITOL CERAMIDE SYNTHASE"/>
    <property type="match status" value="1"/>
</dbReference>
<sequence length="252" mass="28766">MLPMPLTILSLEYARRVHNGTLEHSDHIFSFYSKATELSITLPSPSPSLTTPTQARYLSASAILTRPLVTSLTTVPKYFHQSWLNTTLPAKFSRWSRTCREQHPDWEWVLWTDADNEELMRRYVPWFMDTYLALPEEKPVYRADSARNVYMHVFGGVYADLDVECLAPTESLIEKYHQPGPQAFIGSMGYQDAPGKASVQNAWFVSTPAHPFWQLPLEHTQRHIKESPNPEALTGPAALMDVMKEIGRFLKG</sequence>